<comment type="caution">
    <text evidence="3">The sequence shown here is derived from an EMBL/GenBank/DDBJ whole genome shotgun (WGS) entry which is preliminary data.</text>
</comment>
<keyword evidence="1" id="KW-0175">Coiled coil</keyword>
<dbReference type="AlphaFoldDB" id="A0A5J5E928"/>
<reference evidence="3 4" key="1">
    <citation type="journal article" date="2019" name="Syst. Appl. Microbiol.">
        <title>Characterization of Bifidobacterium species in feaces of the Egyptian fruit bat: Description of B. vespertilionis sp. nov. and B. rousetti sp. nov.</title>
        <authorList>
            <person name="Modesto M."/>
            <person name="Satti M."/>
            <person name="Watanabe K."/>
            <person name="Puglisi E."/>
            <person name="Morelli L."/>
            <person name="Huang C.-H."/>
            <person name="Liou J.-S."/>
            <person name="Miyashita M."/>
            <person name="Tamura T."/>
            <person name="Saito S."/>
            <person name="Mori K."/>
            <person name="Huang L."/>
            <person name="Sciavilla P."/>
            <person name="Sandri C."/>
            <person name="Spiezio C."/>
            <person name="Vitali F."/>
            <person name="Cavalieri D."/>
            <person name="Perpetuini G."/>
            <person name="Tofalo R."/>
            <person name="Bonetti A."/>
            <person name="Arita M."/>
            <person name="Mattarelli P."/>
        </authorList>
    </citation>
    <scope>NUCLEOTIDE SEQUENCE [LARGE SCALE GENOMIC DNA]</scope>
    <source>
        <strain evidence="3 4">RST19</strain>
    </source>
</reference>
<evidence type="ECO:0000256" key="1">
    <source>
        <dbReference type="SAM" id="Coils"/>
    </source>
</evidence>
<keyword evidence="2" id="KW-0472">Membrane</keyword>
<sequence>MQNERDGEETAGTPAVQTKRHQWLVPVIAAGVAVVLVAAGVGGWHVWAVRELAAAKSACAAAADHTREAMNAYNLLLNGDAAQASKTVKDQVKDAKTLDTLAKALKEETPVYAGCTADDTNGLKDAANTLDEQTAWYRTHEESLSKTVKAVNESKAAKTLDTARANLKAKLEEASKLLADSDGKVADNAVRDSLSKAIDAGNKLKDGNDPSKLDEARKALEDAVGKVNDSVKAKQDADARAAAEAQAAAAAQAPSSSYVGDGYQSYGYGSNNGYTGGHNYNVKFLLRL</sequence>
<feature type="coiled-coil region" evidence="1">
    <location>
        <begin position="157"/>
        <end position="184"/>
    </location>
</feature>
<gene>
    <name evidence="3" type="ORF">EMO92_04580</name>
</gene>
<proteinExistence type="predicted"/>
<keyword evidence="2" id="KW-1133">Transmembrane helix</keyword>
<accession>A0A5J5E928</accession>
<dbReference type="Proteomes" id="UP000326251">
    <property type="component" value="Unassembled WGS sequence"/>
</dbReference>
<keyword evidence="2" id="KW-0812">Transmembrane</keyword>
<evidence type="ECO:0000313" key="4">
    <source>
        <dbReference type="Proteomes" id="UP000326251"/>
    </source>
</evidence>
<evidence type="ECO:0000256" key="2">
    <source>
        <dbReference type="SAM" id="Phobius"/>
    </source>
</evidence>
<feature type="transmembrane region" description="Helical" evidence="2">
    <location>
        <begin position="23"/>
        <end position="47"/>
    </location>
</feature>
<evidence type="ECO:0000313" key="3">
    <source>
        <dbReference type="EMBL" id="KAA8825744.1"/>
    </source>
</evidence>
<dbReference type="RefSeq" id="WP_150335404.1">
    <property type="nucleotide sequence ID" value="NZ_RZUG01000005.1"/>
</dbReference>
<name>A0A5J5E928_9BIFI</name>
<protein>
    <submittedName>
        <fullName evidence="3">Colicin transporter</fullName>
    </submittedName>
</protein>
<organism evidence="3 4">
    <name type="scientific">Bifidobacterium reuteri</name>
    <dbReference type="NCBI Taxonomy" id="983706"/>
    <lineage>
        <taxon>Bacteria</taxon>
        <taxon>Bacillati</taxon>
        <taxon>Actinomycetota</taxon>
        <taxon>Actinomycetes</taxon>
        <taxon>Bifidobacteriales</taxon>
        <taxon>Bifidobacteriaceae</taxon>
        <taxon>Bifidobacterium</taxon>
    </lineage>
</organism>
<dbReference type="EMBL" id="RZUG01000005">
    <property type="protein sequence ID" value="KAA8825744.1"/>
    <property type="molecule type" value="Genomic_DNA"/>
</dbReference>